<protein>
    <submittedName>
        <fullName evidence="1">Uncharacterized protein</fullName>
    </submittedName>
</protein>
<dbReference type="AlphaFoldDB" id="A0A2P2N4X6"/>
<proteinExistence type="predicted"/>
<dbReference type="EMBL" id="GGEC01056972">
    <property type="protein sequence ID" value="MBX37456.1"/>
    <property type="molecule type" value="Transcribed_RNA"/>
</dbReference>
<reference evidence="1" key="1">
    <citation type="submission" date="2018-02" db="EMBL/GenBank/DDBJ databases">
        <title>Rhizophora mucronata_Transcriptome.</title>
        <authorList>
            <person name="Meera S.P."/>
            <person name="Sreeshan A."/>
            <person name="Augustine A."/>
        </authorList>
    </citation>
    <scope>NUCLEOTIDE SEQUENCE</scope>
    <source>
        <tissue evidence="1">Leaf</tissue>
    </source>
</reference>
<name>A0A2P2N4X6_RHIMU</name>
<accession>A0A2P2N4X6</accession>
<organism evidence="1">
    <name type="scientific">Rhizophora mucronata</name>
    <name type="common">Asiatic mangrove</name>
    <dbReference type="NCBI Taxonomy" id="61149"/>
    <lineage>
        <taxon>Eukaryota</taxon>
        <taxon>Viridiplantae</taxon>
        <taxon>Streptophyta</taxon>
        <taxon>Embryophyta</taxon>
        <taxon>Tracheophyta</taxon>
        <taxon>Spermatophyta</taxon>
        <taxon>Magnoliopsida</taxon>
        <taxon>eudicotyledons</taxon>
        <taxon>Gunneridae</taxon>
        <taxon>Pentapetalae</taxon>
        <taxon>rosids</taxon>
        <taxon>fabids</taxon>
        <taxon>Malpighiales</taxon>
        <taxon>Rhizophoraceae</taxon>
        <taxon>Rhizophora</taxon>
    </lineage>
</organism>
<evidence type="ECO:0000313" key="1">
    <source>
        <dbReference type="EMBL" id="MBX37456.1"/>
    </source>
</evidence>
<sequence>MKVCMLSRTSRHCYNTCPQIVNCYFGPKYSKQEKC</sequence>